<accession>A0A9X6NC41</accession>
<comment type="caution">
    <text evidence="2">The sequence shown here is derived from an EMBL/GenBank/DDBJ whole genome shotgun (WGS) entry which is preliminary data.</text>
</comment>
<dbReference type="Proteomes" id="UP000192578">
    <property type="component" value="Unassembled WGS sequence"/>
</dbReference>
<dbReference type="AlphaFoldDB" id="A0A9X6NC41"/>
<reference evidence="3" key="1">
    <citation type="submission" date="2017-01" db="EMBL/GenBank/DDBJ databases">
        <title>Comparative genomics of anhydrobiosis in the tardigrade Hypsibius dujardini.</title>
        <authorList>
            <person name="Yoshida Y."/>
            <person name="Koutsovoulos G."/>
            <person name="Laetsch D."/>
            <person name="Stevens L."/>
            <person name="Kumar S."/>
            <person name="Horikawa D."/>
            <person name="Ishino K."/>
            <person name="Komine S."/>
            <person name="Tomita M."/>
            <person name="Blaxter M."/>
            <person name="Arakawa K."/>
        </authorList>
    </citation>
    <scope>NUCLEOTIDE SEQUENCE [LARGE SCALE GENOMIC DNA]</scope>
    <source>
        <strain evidence="3">Z151</strain>
    </source>
</reference>
<feature type="region of interest" description="Disordered" evidence="1">
    <location>
        <begin position="47"/>
        <end position="97"/>
    </location>
</feature>
<protein>
    <submittedName>
        <fullName evidence="2">Uncharacterized protein</fullName>
    </submittedName>
</protein>
<dbReference type="EMBL" id="MTYJ01000198">
    <property type="protein sequence ID" value="OWA50654.1"/>
    <property type="molecule type" value="Genomic_DNA"/>
</dbReference>
<keyword evidence="3" id="KW-1185">Reference proteome</keyword>
<gene>
    <name evidence="2" type="ORF">BV898_15164</name>
</gene>
<organism evidence="2 3">
    <name type="scientific">Hypsibius exemplaris</name>
    <name type="common">Freshwater tardigrade</name>
    <dbReference type="NCBI Taxonomy" id="2072580"/>
    <lineage>
        <taxon>Eukaryota</taxon>
        <taxon>Metazoa</taxon>
        <taxon>Ecdysozoa</taxon>
        <taxon>Tardigrada</taxon>
        <taxon>Eutardigrada</taxon>
        <taxon>Parachela</taxon>
        <taxon>Hypsibioidea</taxon>
        <taxon>Hypsibiidae</taxon>
        <taxon>Hypsibius</taxon>
    </lineage>
</organism>
<name>A0A9X6NC41_HYPEX</name>
<evidence type="ECO:0000313" key="2">
    <source>
        <dbReference type="EMBL" id="OWA50654.1"/>
    </source>
</evidence>
<proteinExistence type="predicted"/>
<evidence type="ECO:0000313" key="3">
    <source>
        <dbReference type="Proteomes" id="UP000192578"/>
    </source>
</evidence>
<sequence>MDLGNGNHGHEPEERDIYLSYADSYMMLEVDFVKQIGETSKLRLDRPHVAQYGKQPIQRDHRTGDEYLLNNTNNRIRSPPLGGKGSPELNPRDDRKV</sequence>
<evidence type="ECO:0000256" key="1">
    <source>
        <dbReference type="SAM" id="MobiDB-lite"/>
    </source>
</evidence>